<evidence type="ECO:0000256" key="3">
    <source>
        <dbReference type="ARBA" id="ARBA00023163"/>
    </source>
</evidence>
<dbReference type="STRING" id="221988.MS0524"/>
<dbReference type="SUPFAM" id="SSF48008">
    <property type="entry name" value="GntR ligand-binding domain-like"/>
    <property type="match status" value="1"/>
</dbReference>
<dbReference type="InterPro" id="IPR036388">
    <property type="entry name" value="WH-like_DNA-bd_sf"/>
</dbReference>
<dbReference type="EMBL" id="AE016827">
    <property type="protein sequence ID" value="AAU37131.1"/>
    <property type="molecule type" value="Genomic_DNA"/>
</dbReference>
<dbReference type="Proteomes" id="UP000000607">
    <property type="component" value="Chromosome"/>
</dbReference>
<dbReference type="KEGG" id="msu:MS0524"/>
<dbReference type="eggNOG" id="COG2188">
    <property type="taxonomic scope" value="Bacteria"/>
</dbReference>
<organism evidence="5 6">
    <name type="scientific">Mannheimia succiniciproducens (strain KCTC 0769BP / MBEL55E)</name>
    <dbReference type="NCBI Taxonomy" id="221988"/>
    <lineage>
        <taxon>Bacteria</taxon>
        <taxon>Pseudomonadati</taxon>
        <taxon>Pseudomonadota</taxon>
        <taxon>Gammaproteobacteria</taxon>
        <taxon>Pasteurellales</taxon>
        <taxon>Pasteurellaceae</taxon>
        <taxon>Basfia</taxon>
    </lineage>
</organism>
<dbReference type="GO" id="GO:0003700">
    <property type="term" value="F:DNA-binding transcription factor activity"/>
    <property type="evidence" value="ECO:0007669"/>
    <property type="project" value="InterPro"/>
</dbReference>
<dbReference type="Pfam" id="PF00392">
    <property type="entry name" value="GntR"/>
    <property type="match status" value="1"/>
</dbReference>
<dbReference type="SMART" id="SM00895">
    <property type="entry name" value="FCD"/>
    <property type="match status" value="1"/>
</dbReference>
<keyword evidence="3" id="KW-0804">Transcription</keyword>
<name>Q65V79_MANSM</name>
<dbReference type="Pfam" id="PF07729">
    <property type="entry name" value="FCD"/>
    <property type="match status" value="1"/>
</dbReference>
<protein>
    <submittedName>
        <fullName evidence="5">GntR protein</fullName>
    </submittedName>
</protein>
<dbReference type="eggNOG" id="COG1802">
    <property type="taxonomic scope" value="Bacteria"/>
</dbReference>
<dbReference type="InterPro" id="IPR036390">
    <property type="entry name" value="WH_DNA-bd_sf"/>
</dbReference>
<sequence length="312" mass="36408">MFFIKNKDNMSRDLNLRQDIINQMIDDISSDLLTSPLPSLSALATLYNVSRTTIRHAITYLTEQKIINRIDAQLIITKKPSADDKITYIKIKKPGNNQIKKLEKYFSSAVQQKIIKPGDDFTELELAKNANVDIFTVREYLIQFSRFNLISHISAGKWRLTKLTQHYADKLFELREMLECHALNCFMNLPKNDIRWKQMKLLLQEHRILRNNIVEKYVDFSLLDQQLHSLILSAADNPFINDFINLISVIFHFHYQWDNSNLRTRNILAVEEHLAILVKIVSQDDLGAITELKRHLQTAKNGLMNSIRLMNN</sequence>
<proteinExistence type="predicted"/>
<evidence type="ECO:0000259" key="4">
    <source>
        <dbReference type="SMART" id="SM00895"/>
    </source>
</evidence>
<dbReference type="SUPFAM" id="SSF46785">
    <property type="entry name" value="Winged helix' DNA-binding domain"/>
    <property type="match status" value="1"/>
</dbReference>
<dbReference type="PANTHER" id="PTHR43537:SF51">
    <property type="entry name" value="HTH-TYPE TRANSCRIPTIONAL REGULATOR LGOR-RELATED"/>
    <property type="match status" value="1"/>
</dbReference>
<dbReference type="PRINTS" id="PR00035">
    <property type="entry name" value="HTHGNTR"/>
</dbReference>
<reference evidence="5 6" key="1">
    <citation type="journal article" date="2004" name="Nat. Biotechnol.">
        <title>The genome sequence of the capnophilic rumen bacterium Mannheimia succiniciproducens.</title>
        <authorList>
            <person name="Hong S.H."/>
            <person name="Kim J.S."/>
            <person name="Lee S.Y."/>
            <person name="In Y.H."/>
            <person name="Choi S.S."/>
            <person name="Rih J.-K."/>
            <person name="Kim C.H."/>
            <person name="Jeong H."/>
            <person name="Hur C.G."/>
            <person name="Kim J.J."/>
        </authorList>
    </citation>
    <scope>NUCLEOTIDE SEQUENCE [LARGE SCALE GENOMIC DNA]</scope>
    <source>
        <strain evidence="6">KCTC 0769BP / MBEL55E</strain>
    </source>
</reference>
<evidence type="ECO:0000256" key="1">
    <source>
        <dbReference type="ARBA" id="ARBA00023015"/>
    </source>
</evidence>
<dbReference type="HOGENOM" id="CLU_082415_0_0_6"/>
<dbReference type="InterPro" id="IPR011711">
    <property type="entry name" value="GntR_C"/>
</dbReference>
<dbReference type="Gene3D" id="1.20.120.530">
    <property type="entry name" value="GntR ligand-binding domain-like"/>
    <property type="match status" value="1"/>
</dbReference>
<keyword evidence="6" id="KW-1185">Reference proteome</keyword>
<evidence type="ECO:0000313" key="5">
    <source>
        <dbReference type="EMBL" id="AAU37131.1"/>
    </source>
</evidence>
<evidence type="ECO:0000256" key="2">
    <source>
        <dbReference type="ARBA" id="ARBA00023125"/>
    </source>
</evidence>
<dbReference type="GO" id="GO:0003677">
    <property type="term" value="F:DNA binding"/>
    <property type="evidence" value="ECO:0007669"/>
    <property type="project" value="UniProtKB-KW"/>
</dbReference>
<dbReference type="InterPro" id="IPR008920">
    <property type="entry name" value="TF_FadR/GntR_C"/>
</dbReference>
<keyword evidence="2" id="KW-0238">DNA-binding</keyword>
<evidence type="ECO:0000313" key="6">
    <source>
        <dbReference type="Proteomes" id="UP000000607"/>
    </source>
</evidence>
<dbReference type="Gene3D" id="1.10.10.10">
    <property type="entry name" value="Winged helix-like DNA-binding domain superfamily/Winged helix DNA-binding domain"/>
    <property type="match status" value="1"/>
</dbReference>
<gene>
    <name evidence="5" type="primary">gntR</name>
    <name evidence="5" type="ordered locus">MS0524</name>
</gene>
<dbReference type="InterPro" id="IPR000524">
    <property type="entry name" value="Tscrpt_reg_HTH_GntR"/>
</dbReference>
<feature type="domain" description="GntR C-terminal" evidence="4">
    <location>
        <begin position="170"/>
        <end position="298"/>
    </location>
</feature>
<accession>Q65V79</accession>
<dbReference type="PANTHER" id="PTHR43537">
    <property type="entry name" value="TRANSCRIPTIONAL REGULATOR, GNTR FAMILY"/>
    <property type="match status" value="1"/>
</dbReference>
<keyword evidence="1" id="KW-0805">Transcription regulation</keyword>
<dbReference type="AlphaFoldDB" id="Q65V79"/>